<dbReference type="GO" id="GO:0007623">
    <property type="term" value="P:circadian rhythm"/>
    <property type="evidence" value="ECO:0007669"/>
    <property type="project" value="UniProtKB-ARBA"/>
</dbReference>
<keyword evidence="2" id="KW-0090">Biological rhythms</keyword>
<dbReference type="Proteomes" id="UP000235965">
    <property type="component" value="Unassembled WGS sequence"/>
</dbReference>
<dbReference type="PANTHER" id="PTHR11008:SF35">
    <property type="entry name" value="PROTEIN TAKEOUT-LIKE PROTEIN"/>
    <property type="match status" value="1"/>
</dbReference>
<protein>
    <recommendedName>
        <fullName evidence="7">Protein takeout</fullName>
    </recommendedName>
</protein>
<proteinExistence type="inferred from homology"/>
<dbReference type="SMART" id="SM00700">
    <property type="entry name" value="JHBP"/>
    <property type="match status" value="1"/>
</dbReference>
<dbReference type="PANTHER" id="PTHR11008">
    <property type="entry name" value="PROTEIN TAKEOUT-LIKE PROTEIN"/>
    <property type="match status" value="1"/>
</dbReference>
<evidence type="ECO:0000256" key="2">
    <source>
        <dbReference type="ARBA" id="ARBA00023108"/>
    </source>
</evidence>
<dbReference type="FunFam" id="3.15.10.30:FF:000001">
    <property type="entry name" value="Takeout-like protein 1"/>
    <property type="match status" value="1"/>
</dbReference>
<sequence length="252" mass="28455">MRIWCLLVLATALVDVAVRAVALETPSYILPCNRTDPNINACIKRGFTHLRPYIAAGIPELSVPPMEPLVIPRLAMENGNGAVRVRATFNNMTIRGGSNYTITWIKSDVPKYRIDIGLSLPRIEATGKYEVAGNVLLFPVRSKGEFWAVFYNISAVTKIVGKEVTLEDGKRYMRTEKLLVDFTLGKSRFRIRDYINDGNILGEAMNQFLNQNAEEIIKEMKPAASQTIARYFREFLNAAFLKIPIEVWLRDA</sequence>
<feature type="signal peptide" evidence="4">
    <location>
        <begin position="1"/>
        <end position="20"/>
    </location>
</feature>
<comment type="similarity">
    <text evidence="3">Belongs to the TO family.</text>
</comment>
<reference evidence="5 6" key="1">
    <citation type="submission" date="2017-12" db="EMBL/GenBank/DDBJ databases">
        <title>Hemimetabolous genomes reveal molecular basis of termite eusociality.</title>
        <authorList>
            <person name="Harrison M.C."/>
            <person name="Jongepier E."/>
            <person name="Robertson H.M."/>
            <person name="Arning N."/>
            <person name="Bitard-Feildel T."/>
            <person name="Chao H."/>
            <person name="Childers C.P."/>
            <person name="Dinh H."/>
            <person name="Doddapaneni H."/>
            <person name="Dugan S."/>
            <person name="Gowin J."/>
            <person name="Greiner C."/>
            <person name="Han Y."/>
            <person name="Hu H."/>
            <person name="Hughes D.S.T."/>
            <person name="Huylmans A.-K."/>
            <person name="Kemena C."/>
            <person name="Kremer L.P.M."/>
            <person name="Lee S.L."/>
            <person name="Lopez-Ezquerra A."/>
            <person name="Mallet L."/>
            <person name="Monroy-Kuhn J.M."/>
            <person name="Moser A."/>
            <person name="Murali S.C."/>
            <person name="Muzny D.M."/>
            <person name="Otani S."/>
            <person name="Piulachs M.-D."/>
            <person name="Poelchau M."/>
            <person name="Qu J."/>
            <person name="Schaub F."/>
            <person name="Wada-Katsumata A."/>
            <person name="Worley K.C."/>
            <person name="Xie Q."/>
            <person name="Ylla G."/>
            <person name="Poulsen M."/>
            <person name="Gibbs R.A."/>
            <person name="Schal C."/>
            <person name="Richards S."/>
            <person name="Belles X."/>
            <person name="Korb J."/>
            <person name="Bornberg-Bauer E."/>
        </authorList>
    </citation>
    <scope>NUCLEOTIDE SEQUENCE [LARGE SCALE GENOMIC DNA]</scope>
    <source>
        <tissue evidence="5">Whole body</tissue>
    </source>
</reference>
<dbReference type="STRING" id="105785.A0A2J7QTG1"/>
<gene>
    <name evidence="5" type="ORF">B7P43_G07915</name>
</gene>
<keyword evidence="6" id="KW-1185">Reference proteome</keyword>
<comment type="caution">
    <text evidence="5">The sequence shown here is derived from an EMBL/GenBank/DDBJ whole genome shotgun (WGS) entry which is preliminary data.</text>
</comment>
<dbReference type="OrthoDB" id="8185598at2759"/>
<evidence type="ECO:0000313" key="6">
    <source>
        <dbReference type="Proteomes" id="UP000235965"/>
    </source>
</evidence>
<evidence type="ECO:0008006" key="7">
    <source>
        <dbReference type="Google" id="ProtNLM"/>
    </source>
</evidence>
<dbReference type="Gene3D" id="3.15.10.30">
    <property type="entry name" value="Haemolymph juvenile hormone binding protein"/>
    <property type="match status" value="1"/>
</dbReference>
<keyword evidence="1 4" id="KW-0732">Signal</keyword>
<accession>A0A2J7QTG1</accession>
<name>A0A2J7QTG1_9NEOP</name>
<evidence type="ECO:0000256" key="3">
    <source>
        <dbReference type="ARBA" id="ARBA00060902"/>
    </source>
</evidence>
<dbReference type="Pfam" id="PF06585">
    <property type="entry name" value="JHBP"/>
    <property type="match status" value="1"/>
</dbReference>
<evidence type="ECO:0000313" key="5">
    <source>
        <dbReference type="EMBL" id="PNF31867.1"/>
    </source>
</evidence>
<dbReference type="AlphaFoldDB" id="A0A2J7QTG1"/>
<feature type="chain" id="PRO_5014445993" description="Protein takeout" evidence="4">
    <location>
        <begin position="21"/>
        <end position="252"/>
    </location>
</feature>
<dbReference type="GO" id="GO:0005615">
    <property type="term" value="C:extracellular space"/>
    <property type="evidence" value="ECO:0007669"/>
    <property type="project" value="TreeGrafter"/>
</dbReference>
<dbReference type="InterPro" id="IPR038606">
    <property type="entry name" value="To_sf"/>
</dbReference>
<evidence type="ECO:0000256" key="1">
    <source>
        <dbReference type="ARBA" id="ARBA00022729"/>
    </source>
</evidence>
<organism evidence="5 6">
    <name type="scientific">Cryptotermes secundus</name>
    <dbReference type="NCBI Taxonomy" id="105785"/>
    <lineage>
        <taxon>Eukaryota</taxon>
        <taxon>Metazoa</taxon>
        <taxon>Ecdysozoa</taxon>
        <taxon>Arthropoda</taxon>
        <taxon>Hexapoda</taxon>
        <taxon>Insecta</taxon>
        <taxon>Pterygota</taxon>
        <taxon>Neoptera</taxon>
        <taxon>Polyneoptera</taxon>
        <taxon>Dictyoptera</taxon>
        <taxon>Blattodea</taxon>
        <taxon>Blattoidea</taxon>
        <taxon>Termitoidae</taxon>
        <taxon>Kalotermitidae</taxon>
        <taxon>Cryptotermitinae</taxon>
        <taxon>Cryptotermes</taxon>
    </lineage>
</organism>
<evidence type="ECO:0000256" key="4">
    <source>
        <dbReference type="SAM" id="SignalP"/>
    </source>
</evidence>
<dbReference type="InParanoid" id="A0A2J7QTG1"/>
<dbReference type="EMBL" id="NEVH01011194">
    <property type="protein sequence ID" value="PNF31867.1"/>
    <property type="molecule type" value="Genomic_DNA"/>
</dbReference>
<dbReference type="InterPro" id="IPR010562">
    <property type="entry name" value="Haemolymph_juvenile_hormone-bd"/>
</dbReference>